<sequence length="356" mass="40453">MGEVDPAFIQDVEHRPKLAAAQAEGIPLIDLAALASYSPSDGTVDASTVAFEGLVAEIGEACRKWGFFAVVNHGVAAEKRERIEREARKFFGQSLEEKKKVRRDEKGVIGYYETEHTKNVRDWKEVFDCTVKEPTLVPASPKDGEEAVTEWINKWPEYPPGLRKACEEYAQELEKLAHKLMGLIAQSLGLPANRFEEFYKDHTSFIRLNHYPPCPAPHLALGVGRHKDSGALTILAQDDVGGLEVKRKSDGEWVLVKPIPDAFIINVGDIIQVWSNDTYESVEHRVMVNSKKERFSIPFFFNPSHHTMVQPLKELTDEHKPPKYRPYSWGKFLVTRIGGNFKKLDVENLQIYHFRI</sequence>
<dbReference type="Gramene" id="KCW55262">
    <property type="protein sequence ID" value="KCW55262"/>
    <property type="gene ID" value="EUGRSUZ_I01189"/>
</dbReference>
<keyword evidence="2 3" id="KW-0408">Iron</keyword>
<dbReference type="OrthoDB" id="288590at2759"/>
<evidence type="ECO:0000259" key="4">
    <source>
        <dbReference type="PROSITE" id="PS51471"/>
    </source>
</evidence>
<dbReference type="SUPFAM" id="SSF51197">
    <property type="entry name" value="Clavaminate synthase-like"/>
    <property type="match status" value="1"/>
</dbReference>
<dbReference type="PROSITE" id="PS51471">
    <property type="entry name" value="FE2OG_OXY"/>
    <property type="match status" value="1"/>
</dbReference>
<accession>A0A059AMN3</accession>
<dbReference type="OMA" id="ARCPAHT"/>
<dbReference type="Pfam" id="PF03171">
    <property type="entry name" value="2OG-FeII_Oxy"/>
    <property type="match status" value="1"/>
</dbReference>
<dbReference type="InterPro" id="IPR005123">
    <property type="entry name" value="Oxoglu/Fe-dep_dioxygenase_dom"/>
</dbReference>
<dbReference type="KEGG" id="egr:104418772"/>
<dbReference type="AlphaFoldDB" id="A0A059AMN3"/>
<dbReference type="InterPro" id="IPR044861">
    <property type="entry name" value="IPNS-like_FE2OG_OXY"/>
</dbReference>
<dbReference type="Pfam" id="PF14226">
    <property type="entry name" value="DIOX_N"/>
    <property type="match status" value="1"/>
</dbReference>
<keyword evidence="3" id="KW-0560">Oxidoreductase</keyword>
<dbReference type="eggNOG" id="KOG0143">
    <property type="taxonomic scope" value="Eukaryota"/>
</dbReference>
<dbReference type="PRINTS" id="PR00682">
    <property type="entry name" value="IPNSYNTHASE"/>
</dbReference>
<proteinExistence type="inferred from homology"/>
<organism evidence="5">
    <name type="scientific">Eucalyptus grandis</name>
    <name type="common">Flooded gum</name>
    <dbReference type="NCBI Taxonomy" id="71139"/>
    <lineage>
        <taxon>Eukaryota</taxon>
        <taxon>Viridiplantae</taxon>
        <taxon>Streptophyta</taxon>
        <taxon>Embryophyta</taxon>
        <taxon>Tracheophyta</taxon>
        <taxon>Spermatophyta</taxon>
        <taxon>Magnoliopsida</taxon>
        <taxon>eudicotyledons</taxon>
        <taxon>Gunneridae</taxon>
        <taxon>Pentapetalae</taxon>
        <taxon>rosids</taxon>
        <taxon>malvids</taxon>
        <taxon>Myrtales</taxon>
        <taxon>Myrtaceae</taxon>
        <taxon>Myrtoideae</taxon>
        <taxon>Eucalypteae</taxon>
        <taxon>Eucalyptus</taxon>
    </lineage>
</organism>
<evidence type="ECO:0000313" key="5">
    <source>
        <dbReference type="EMBL" id="KCW55262.1"/>
    </source>
</evidence>
<dbReference type="Gene3D" id="2.60.120.330">
    <property type="entry name" value="B-lactam Antibiotic, Isopenicillin N Synthase, Chain"/>
    <property type="match status" value="1"/>
</dbReference>
<keyword evidence="1 3" id="KW-0479">Metal-binding</keyword>
<gene>
    <name evidence="5" type="ORF">EUGRSUZ_I01189</name>
</gene>
<dbReference type="InParanoid" id="A0A059AMN3"/>
<dbReference type="PANTHER" id="PTHR47990">
    <property type="entry name" value="2-OXOGLUTARATE (2OG) AND FE(II)-DEPENDENT OXYGENASE SUPERFAMILY PROTEIN-RELATED"/>
    <property type="match status" value="1"/>
</dbReference>
<evidence type="ECO:0000256" key="3">
    <source>
        <dbReference type="RuleBase" id="RU003682"/>
    </source>
</evidence>
<dbReference type="EMBL" id="KK198761">
    <property type="protein sequence ID" value="KCW55262.1"/>
    <property type="molecule type" value="Genomic_DNA"/>
</dbReference>
<evidence type="ECO:0000256" key="1">
    <source>
        <dbReference type="ARBA" id="ARBA00022723"/>
    </source>
</evidence>
<dbReference type="FunFam" id="2.60.120.330:FF:000012">
    <property type="entry name" value="Gibberellin 20 oxidase 1"/>
    <property type="match status" value="1"/>
</dbReference>
<evidence type="ECO:0000256" key="2">
    <source>
        <dbReference type="ARBA" id="ARBA00023004"/>
    </source>
</evidence>
<reference evidence="5" key="1">
    <citation type="submission" date="2013-07" db="EMBL/GenBank/DDBJ databases">
        <title>The genome of Eucalyptus grandis.</title>
        <authorList>
            <person name="Schmutz J."/>
            <person name="Hayes R."/>
            <person name="Myburg A."/>
            <person name="Tuskan G."/>
            <person name="Grattapaglia D."/>
            <person name="Rokhsar D.S."/>
        </authorList>
    </citation>
    <scope>NUCLEOTIDE SEQUENCE</scope>
    <source>
        <tissue evidence="5">Leaf extractions</tissue>
    </source>
</reference>
<comment type="similarity">
    <text evidence="3">Belongs to the iron/ascorbate-dependent oxidoreductase family.</text>
</comment>
<dbReference type="InterPro" id="IPR050231">
    <property type="entry name" value="Iron_ascorbate_oxido_reductase"/>
</dbReference>
<protein>
    <recommendedName>
        <fullName evidence="4">Fe2OG dioxygenase domain-containing protein</fullName>
    </recommendedName>
</protein>
<dbReference type="GO" id="GO:0016491">
    <property type="term" value="F:oxidoreductase activity"/>
    <property type="evidence" value="ECO:0007669"/>
    <property type="project" value="UniProtKB-KW"/>
</dbReference>
<feature type="domain" description="Fe2OG dioxygenase" evidence="4">
    <location>
        <begin position="201"/>
        <end position="303"/>
    </location>
</feature>
<name>A0A059AMN3_EUCGR</name>
<dbReference type="InterPro" id="IPR027443">
    <property type="entry name" value="IPNS-like_sf"/>
</dbReference>
<dbReference type="InterPro" id="IPR026992">
    <property type="entry name" value="DIOX_N"/>
</dbReference>
<dbReference type="GO" id="GO:0046872">
    <property type="term" value="F:metal ion binding"/>
    <property type="evidence" value="ECO:0007669"/>
    <property type="project" value="UniProtKB-KW"/>
</dbReference>